<evidence type="ECO:0000313" key="2">
    <source>
        <dbReference type="Proteomes" id="UP000540698"/>
    </source>
</evidence>
<evidence type="ECO:0008006" key="3">
    <source>
        <dbReference type="Google" id="ProtNLM"/>
    </source>
</evidence>
<accession>A0A7X6L9Q9</accession>
<protein>
    <recommendedName>
        <fullName evidence="3">SnoaL-like domain-containing protein</fullName>
    </recommendedName>
</protein>
<dbReference type="RefSeq" id="WP_062971685.1">
    <property type="nucleotide sequence ID" value="NZ_JAAXOS010000018.1"/>
</dbReference>
<gene>
    <name evidence="1" type="ORF">HGB38_30275</name>
</gene>
<comment type="caution">
    <text evidence="1">The sequence shown here is derived from an EMBL/GenBank/DDBJ whole genome shotgun (WGS) entry which is preliminary data.</text>
</comment>
<proteinExistence type="predicted"/>
<dbReference type="SUPFAM" id="SSF54427">
    <property type="entry name" value="NTF2-like"/>
    <property type="match status" value="1"/>
</dbReference>
<dbReference type="InterPro" id="IPR032710">
    <property type="entry name" value="NTF2-like_dom_sf"/>
</dbReference>
<dbReference type="Gene3D" id="3.10.450.50">
    <property type="match status" value="1"/>
</dbReference>
<dbReference type="EMBL" id="JAAXOS010000018">
    <property type="protein sequence ID" value="NKY30471.1"/>
    <property type="molecule type" value="Genomic_DNA"/>
</dbReference>
<reference evidence="1 2" key="1">
    <citation type="submission" date="2020-04" db="EMBL/GenBank/DDBJ databases">
        <title>MicrobeNet Type strains.</title>
        <authorList>
            <person name="Nicholson A.C."/>
        </authorList>
    </citation>
    <scope>NUCLEOTIDE SEQUENCE [LARGE SCALE GENOMIC DNA]</scope>
    <source>
        <strain evidence="1 2">DSM 44956</strain>
    </source>
</reference>
<name>A0A7X6L9Q9_9NOCA</name>
<keyword evidence="2" id="KW-1185">Reference proteome</keyword>
<organism evidence="1 2">
    <name type="scientific">Nocardia gamkensis</name>
    <dbReference type="NCBI Taxonomy" id="352869"/>
    <lineage>
        <taxon>Bacteria</taxon>
        <taxon>Bacillati</taxon>
        <taxon>Actinomycetota</taxon>
        <taxon>Actinomycetes</taxon>
        <taxon>Mycobacteriales</taxon>
        <taxon>Nocardiaceae</taxon>
        <taxon>Nocardia</taxon>
    </lineage>
</organism>
<evidence type="ECO:0000313" key="1">
    <source>
        <dbReference type="EMBL" id="NKY30471.1"/>
    </source>
</evidence>
<dbReference type="AlphaFoldDB" id="A0A7X6L9Q9"/>
<dbReference type="Proteomes" id="UP000540698">
    <property type="component" value="Unassembled WGS sequence"/>
</dbReference>
<sequence length="147" mass="16600">MSNKFDEQELSRFAERYIALWNEPDAEARRKRIRQLWSEDGAQVLVDPPQGMREALAALSFPIPTVEIRGYEALDRRVDRAYDEFVAPGEHVFVAEGQAVRLSVNLIGLTWHMVTKADGAVVGGGYDVIALDDDGRIRWDHQYIGVA</sequence>